<dbReference type="FunFam" id="3.10.20.370:FF:000001">
    <property type="entry name" value="Retrovirus-related Pol polyprotein from transposon 17.6-like protein"/>
    <property type="match status" value="1"/>
</dbReference>
<dbReference type="GO" id="GO:0016702">
    <property type="term" value="F:oxidoreductase activity, acting on single donors with incorporation of molecular oxygen, incorporation of two atoms of oxygen"/>
    <property type="evidence" value="ECO:0007669"/>
    <property type="project" value="InterPro"/>
</dbReference>
<dbReference type="PROSITE" id="PS50994">
    <property type="entry name" value="INTEGRASE"/>
    <property type="match status" value="1"/>
</dbReference>
<dbReference type="FunFam" id="3.30.70.270:FF:000020">
    <property type="entry name" value="Transposon Tf2-6 polyprotein-like Protein"/>
    <property type="match status" value="1"/>
</dbReference>
<keyword evidence="11 13" id="KW-0560">Oxidoreductase</keyword>
<keyword evidence="14" id="KW-0443">Lipid metabolism</keyword>
<dbReference type="InterPro" id="IPR001360">
    <property type="entry name" value="Glyco_hydro_1"/>
</dbReference>
<dbReference type="GO" id="GO:0004553">
    <property type="term" value="F:hydrolase activity, hydrolyzing O-glycosyl compounds"/>
    <property type="evidence" value="ECO:0007669"/>
    <property type="project" value="InterPro"/>
</dbReference>
<evidence type="ECO:0000256" key="8">
    <source>
        <dbReference type="ARBA" id="ARBA00022801"/>
    </source>
</evidence>
<dbReference type="Gene3D" id="2.60.60.20">
    <property type="entry name" value="PLAT/LH2 domain"/>
    <property type="match status" value="1"/>
</dbReference>
<dbReference type="InterPro" id="IPR036392">
    <property type="entry name" value="PLAT/LH2_dom_sf"/>
</dbReference>
<feature type="compositionally biased region" description="Polar residues" evidence="15">
    <location>
        <begin position="2858"/>
        <end position="2867"/>
    </location>
</feature>
<feature type="region of interest" description="Disordered" evidence="15">
    <location>
        <begin position="3243"/>
        <end position="3302"/>
    </location>
</feature>
<comment type="cofactor">
    <cofactor evidence="1 13">
        <name>Fe cation</name>
        <dbReference type="ChEBI" id="CHEBI:24875"/>
    </cofactor>
</comment>
<evidence type="ECO:0000259" key="16">
    <source>
        <dbReference type="PROSITE" id="PS50994"/>
    </source>
</evidence>
<dbReference type="Proteomes" id="UP001172457">
    <property type="component" value="Chromosome 3"/>
</dbReference>
<dbReference type="Gene3D" id="3.30.70.270">
    <property type="match status" value="2"/>
</dbReference>
<dbReference type="InterPro" id="IPR036226">
    <property type="entry name" value="LipOase_C_sf"/>
</dbReference>
<dbReference type="GO" id="GO:0003964">
    <property type="term" value="F:RNA-directed DNA polymerase activity"/>
    <property type="evidence" value="ECO:0007669"/>
    <property type="project" value="UniProtKB-KW"/>
</dbReference>
<dbReference type="PRINTS" id="PR00468">
    <property type="entry name" value="PLTLPOXGNASE"/>
</dbReference>
<reference evidence="18" key="1">
    <citation type="submission" date="2023-03" db="EMBL/GenBank/DDBJ databases">
        <title>Chromosome-scale reference genome and RAD-based genetic map of yellow starthistle (Centaurea solstitialis) reveal putative structural variation and QTLs associated with invader traits.</title>
        <authorList>
            <person name="Reatini B."/>
            <person name="Cang F.A."/>
            <person name="Jiang Q."/>
            <person name="Mckibben M.T.W."/>
            <person name="Barker M.S."/>
            <person name="Rieseberg L.H."/>
            <person name="Dlugosch K.M."/>
        </authorList>
    </citation>
    <scope>NUCLEOTIDE SEQUENCE</scope>
    <source>
        <strain evidence="18">CAN-66</strain>
        <tissue evidence="18">Leaf</tissue>
    </source>
</reference>
<dbReference type="EMBL" id="JARYMX010000003">
    <property type="protein sequence ID" value="KAJ9555347.1"/>
    <property type="molecule type" value="Genomic_DNA"/>
</dbReference>
<keyword evidence="8" id="KW-0378">Hydrolase</keyword>
<dbReference type="Gene3D" id="1.10.340.70">
    <property type="match status" value="1"/>
</dbReference>
<dbReference type="Pfam" id="PF00665">
    <property type="entry name" value="rve"/>
    <property type="match status" value="1"/>
</dbReference>
<dbReference type="InterPro" id="IPR043128">
    <property type="entry name" value="Rev_trsase/Diguanyl_cyclase"/>
</dbReference>
<dbReference type="InterPro" id="IPR012337">
    <property type="entry name" value="RNaseH-like_sf"/>
</dbReference>
<dbReference type="PANTHER" id="PTHR11771">
    <property type="entry name" value="LIPOXYGENASE"/>
    <property type="match status" value="1"/>
</dbReference>
<evidence type="ECO:0000256" key="11">
    <source>
        <dbReference type="ARBA" id="ARBA00023002"/>
    </source>
</evidence>
<keyword evidence="5" id="KW-0540">Nuclease</keyword>
<dbReference type="EC" id="1.13.11.-" evidence="14"/>
<accession>A0AA38WCD7</accession>
<feature type="compositionally biased region" description="Basic and acidic residues" evidence="15">
    <location>
        <begin position="1049"/>
        <end position="1062"/>
    </location>
</feature>
<keyword evidence="7" id="KW-0255">Endonuclease</keyword>
<evidence type="ECO:0000259" key="17">
    <source>
        <dbReference type="PROSITE" id="PS51393"/>
    </source>
</evidence>
<dbReference type="GO" id="GO:0015074">
    <property type="term" value="P:DNA integration"/>
    <property type="evidence" value="ECO:0007669"/>
    <property type="project" value="InterPro"/>
</dbReference>
<dbReference type="InterPro" id="IPR043502">
    <property type="entry name" value="DNA/RNA_pol_sf"/>
</dbReference>
<keyword evidence="10 13" id="KW-0223">Dioxygenase</keyword>
<comment type="function">
    <text evidence="14">Plant lipoxygenase may be involved in a number of diverse aspects of plant physiology including growth and development, pest resistance, and senescence or responses to wounding.</text>
</comment>
<dbReference type="GO" id="GO:0006633">
    <property type="term" value="P:fatty acid biosynthetic process"/>
    <property type="evidence" value="ECO:0007669"/>
    <property type="project" value="UniProtKB-KW"/>
</dbReference>
<dbReference type="GO" id="GO:0004519">
    <property type="term" value="F:endonuclease activity"/>
    <property type="evidence" value="ECO:0007669"/>
    <property type="project" value="UniProtKB-KW"/>
</dbReference>
<feature type="compositionally biased region" description="Pro residues" evidence="15">
    <location>
        <begin position="1446"/>
        <end position="1484"/>
    </location>
</feature>
<dbReference type="InterPro" id="IPR020834">
    <property type="entry name" value="LipOase_CS"/>
</dbReference>
<dbReference type="Gene3D" id="3.30.420.10">
    <property type="entry name" value="Ribonuclease H-like superfamily/Ribonuclease H"/>
    <property type="match status" value="1"/>
</dbReference>
<dbReference type="Gene3D" id="2.40.70.10">
    <property type="entry name" value="Acid Proteases"/>
    <property type="match status" value="1"/>
</dbReference>
<dbReference type="PROSITE" id="PS00711">
    <property type="entry name" value="LIPOXYGENASE_1"/>
    <property type="match status" value="1"/>
</dbReference>
<dbReference type="Pfam" id="PF00232">
    <property type="entry name" value="Glyco_hydro_1"/>
    <property type="match status" value="1"/>
</dbReference>
<keyword evidence="19" id="KW-1185">Reference proteome</keyword>
<dbReference type="InterPro" id="IPR021109">
    <property type="entry name" value="Peptidase_aspartic_dom_sf"/>
</dbReference>
<dbReference type="SUPFAM" id="SSF48484">
    <property type="entry name" value="Lipoxigenase"/>
    <property type="match status" value="1"/>
</dbReference>
<dbReference type="InterPro" id="IPR020833">
    <property type="entry name" value="LipOase_Fe_BS"/>
</dbReference>
<feature type="domain" description="Lipoxygenase" evidence="17">
    <location>
        <begin position="122"/>
        <end position="890"/>
    </location>
</feature>
<evidence type="ECO:0000313" key="19">
    <source>
        <dbReference type="Proteomes" id="UP001172457"/>
    </source>
</evidence>
<dbReference type="Gene3D" id="3.10.10.10">
    <property type="entry name" value="HIV Type 1 Reverse Transcriptase, subunit A, domain 1"/>
    <property type="match status" value="1"/>
</dbReference>
<dbReference type="InterPro" id="IPR000907">
    <property type="entry name" value="LipOase"/>
</dbReference>
<evidence type="ECO:0000256" key="14">
    <source>
        <dbReference type="RuleBase" id="RU003975"/>
    </source>
</evidence>
<dbReference type="GO" id="GO:0034440">
    <property type="term" value="P:lipid oxidation"/>
    <property type="evidence" value="ECO:0007669"/>
    <property type="project" value="InterPro"/>
</dbReference>
<keyword evidence="6 13" id="KW-0479">Metal-binding</keyword>
<dbReference type="SUPFAM" id="SSF51445">
    <property type="entry name" value="(Trans)glycosidases"/>
    <property type="match status" value="1"/>
</dbReference>
<evidence type="ECO:0000256" key="4">
    <source>
        <dbReference type="ARBA" id="ARBA00022695"/>
    </source>
</evidence>
<evidence type="ECO:0000256" key="7">
    <source>
        <dbReference type="ARBA" id="ARBA00022759"/>
    </source>
</evidence>
<evidence type="ECO:0000256" key="1">
    <source>
        <dbReference type="ARBA" id="ARBA00001962"/>
    </source>
</evidence>
<dbReference type="Pfam" id="PF17921">
    <property type="entry name" value="Integrase_H2C2"/>
    <property type="match status" value="1"/>
</dbReference>
<sequence length="3302" mass="374698">MRTRGLEGFINVQPILTGELANIIDPKIVMKWLDSITHFSEAPFRVALIAADLPYEEKDTILPLKASYIGFDEETHMFTYKFALEVPMDFPKIGAVLVVNELHRERYIKNIVLDLDYGDLMSYLPSETPVGLKSLREKDLESLRGNHEGRRKPFERIYDYDTYDDLGDPDAKPDLHLTRPVLGGKECPYPRRCRTGRYKINEEAESRKHLDFFQFYVPRDETFSDRKVATFGTMEILFTIAQALKPSKQKLYGDPMDPSSDLENEMKQSSWFKKVGDYLYDKWVDLNHLEKVLKVVVPKLLKDFYHNAQTVQRIHNAQSKDDAGEPHSWFRDEEFCRQTLAGINPYSIKLVTEWPLKSKLDGDVYGSPVSTITKEIVEKGINTKDIVEKRIRHGIKGFVTFHEAFEQKKLFMLDYHDLLLPYVNIVRELEGTTLYGSRTLMFLMFDGTLTPVAIELTRPPKHNGKLKWELWQQVYVPCSDYKHKNPLPSKVWPWKHKTPEPSSKAWLWKLAKAHVLAHDSGYHQLISHWLRTHCATEPYIIATHRCLSKMHPIHRLLFPHFRYTMQINALARQFLINADGIIEKTFSPGKFSMKLSSDIYAEQWRFDREGLPADLISRGMAVEDPTVITDEDVEDPTVKDRVKLKLAIEDYPFANDGLALWYAIEEWATAYVNHYYPPPPPQPYPQPNPVATDKELKAWWTEIRTVGHGDKNEGWPQLNSQEDLIGIVTTIMWVASGHHSAVNFGQYTGGYLPHRPTIARTKMPDEDPTKEEREAFEKNPKDVVKNCFPSDWQASKVKSTLNVLSSHSSDEEYIGEKMEAAWEAEPAIKDAFDKFKVKLVDLGKAIDANNKLPNLKNRNGAGKVPYPYELLKPKSEAGVTGTGADEQSNMIVSLQSVLQDDFRVQFYFGHLQKLLQAIKSGVNVKGYFAWSLMDNFEWDRGYTVQFGLHYVDYGNDLKRYLKFSSTWNSTLKTIRYSLADGIGKAIGLIGSIRNTAVPPSDTSIALCYGEEEILQLLSVKSFPLYGVAVYGDDVRDGAKEDREVVRDDLVNEDAEPKGDGVKTNEGSGEPELEAKMEQKDKEFMTRRSQAKKKLIFDPEIEATCRRQNAERLRKLKESRMANERTLKDFVQPRFSSTSSIAMPTSTAHNYEIKTSLINFVMMDRFSGLPMENPSKHLNSFIEKCSTLRINGLDEEAIRLKLFPFSLKDGAKEWLEGHEPNFFTTWDALAKAFITRYFPPGKTANLTKAITNFAQGPMEELYEAWERFKNLQRRRRALLSTHGGSIMTKTPGAIKDLIENLAINHYQWPSERALHGRMPSTPESDAMATLVAKIENLNATFEEKIAQITKVPQQPQDAPNNCVVCGGLGHDSTMCPSTAGMTLEELNALQVQPRGQYRVHDPFSPTYNPGWRDHPRLSYKNNQPPPMQQPPPQPQFQPQPQQQVFQPQPPFPQQQPYYPPQPQPQYQPRAPPPPPPNQPLQPPPQRSYLETLLETQIAQQNQKNDYFQNSLTQVTTRLEAMSTHNKMLETQITQLAQQIANSVRPQGQLPGQPEPNPRAQMNAITLRDGKVLKEVERKTRNVVSHGDNGGVSKANEGGNVGQADDPPVESSAKKSTHVPFPARLAKAKLEAKLGKFLEMMKQLHINIPFMDAITEIPTYAKFLKDLISTKRRSRILLSEECSALITTVVPEKLGDPGSFSIPCSINGLSIHRALCDLGASVSLMPLAIARRVHLGDLKATNISLQLADRSIKYPVGVLEDLPLQVGSFIVPCDFVVLEMIEDVNTPIILGRPFLATAGAIIDVKHGKLSLNVGKEKVEFELRKLMGLPPSMDDIQFADALENVFSEEILVDEEDARVIEEIFDSSEPFTKKVAVEPISAPKEENDAAPPKVDLKPLPPNLKYAFLGDDSTYPVIVSSSLSSSQLDKLLHVLRKYRSVLAYSIDDIKGISPSFCTHRILLNDEHASSIEHQRRLNPNMKEVVQKEVLKLLKSGIIYPISDSPWVSPVQVVPKKGGMTVIKNDRGELISTRPVTGWRMCIDYRKLNLATRKDHFPLPFIDQMLERLAKHSYFCYLDGYSGFLQIPVHPNDQEKTTFTCPYGTFAYRRMPFGLCNAPATFQRCMMAIFSNFIEKSMEVFMDDFSVHGSNFDECLDNLSSILKRCHEVHLVLNWEKCHFMVTEGVVLGHIVSNRGIEVDRAKIAVIEGLPPPTNVKGVRSFLGHAGFYRRFIKDFSKIARPLTELLAKDTPFSFNDSCLEAFEKLKKELTSAPIIQPPDWTLPFELMCDASDFAIGAVLGQRKDGRVHAIHYASKTLDPAQLNYSTTEKELLAVVYAIEKFRTYLVGSKVIVYSDHAALRYLMNKKDAKPRLIRWILLLQEFDIEIKDKPGSENSVADHLSRLELGSSSSNPPIDDSLPGDQLLSVSSNVTPWYADFVNYLVCGIVPHDFNSHQRKKFLHDVKFYFWDDPHLYRSCSDSIIRRCVPIEETDSILAHCHTLPCGGHAGSGKTVAKVLQSGFYWPTLFRDADTFVRKCDRCQRTGNISRRHEMPLNYILEVELFDMWGIDFMGPFPSSYSNRYILVAVDYVSKWVEAIASPTNDSRVVSKFLKRNIFPRFGVPRIIISDGGSHFIESKFESLLKKYGVQHRVGLPYHPQTSGQVEISNRELKTILEKTVASSRKDWSIKLDDALWAYRTAFKTPIGTSPYRLVYGKACHLPVELEHRAFWAVKALNFDYKDAAERRLLQLSELDELRLDSYESSRIFKEKTKKWHDNRIVRREFREGDLVLLYNSRVKLFPGKLRTRWSGPFTVVRVFPYGAVEVSCESRVFKRSLHLTLTHLSHTHHETFQNHGNPRKHAKAQKGQSSGTAAQSIDPGFTFKDATQRDRYDKLSQRGIEATKFVNQQTLEDLGLTDGVRTLLANIGCLGLFDVFALTYRRTTLEFLSSFRIHVPRRFISFRHNSRDYTLTFADISRIFGCVPHRDAIVPADDPDIDFNQSDFWGTISGRLVHYSAQGAKATHVLHPLLRITHRILTSTILGRHDAGTVLSAELKFIYAMINPGTLTLDVGAFIAHKFERQQAGGIIVCGGLITYLIDHCQHNLEVDDTQEQAHGLTSLSIAALQNMHMIRPLGNRFSWRFGNTFQHHSFLPNPEGTNVENTNWSYPPDDGVVIPPPPAQHQAPPQIPEDFDFVARFNDLSTRVDNNTQAITENTNALNDTNALIRSMQQSLHGFYDHYGFHGYHGYRGPGHDGAGGSDGDDVRDGAKEDREVVRDDLVNEDAEPKGDGVKTNEGSGEPELEAKMEQKE</sequence>
<dbReference type="Pfam" id="PF13650">
    <property type="entry name" value="Asp_protease_2"/>
    <property type="match status" value="1"/>
</dbReference>
<dbReference type="InterPro" id="IPR001246">
    <property type="entry name" value="LipOase_plant"/>
</dbReference>
<dbReference type="CDD" id="cd01647">
    <property type="entry name" value="RT_LTR"/>
    <property type="match status" value="1"/>
</dbReference>
<feature type="region of interest" description="Disordered" evidence="15">
    <location>
        <begin position="1049"/>
        <end position="1070"/>
    </location>
</feature>
<dbReference type="InterPro" id="IPR017853">
    <property type="entry name" value="GH"/>
</dbReference>
<keyword evidence="12 13" id="KW-0408">Iron</keyword>
<evidence type="ECO:0000256" key="5">
    <source>
        <dbReference type="ARBA" id="ARBA00022722"/>
    </source>
</evidence>
<dbReference type="Gene3D" id="1.20.245.10">
    <property type="entry name" value="Lipoxygenase-1, Domain 5"/>
    <property type="match status" value="1"/>
</dbReference>
<keyword evidence="3" id="KW-0808">Transferase</keyword>
<comment type="caution">
    <text evidence="18">The sequence shown here is derived from an EMBL/GenBank/DDBJ whole genome shotgun (WGS) entry which is preliminary data.</text>
</comment>
<feature type="compositionally biased region" description="Basic and acidic residues" evidence="15">
    <location>
        <begin position="3254"/>
        <end position="3284"/>
    </location>
</feature>
<dbReference type="PROSITE" id="PS51393">
    <property type="entry name" value="LIPOXYGENASE_3"/>
    <property type="match status" value="1"/>
</dbReference>
<proteinExistence type="inferred from homology"/>
<keyword evidence="14" id="KW-0925">Oxylipin biosynthesis</keyword>
<feature type="region of interest" description="Disordered" evidence="15">
    <location>
        <begin position="2840"/>
        <end position="2871"/>
    </location>
</feature>
<evidence type="ECO:0000256" key="13">
    <source>
        <dbReference type="RuleBase" id="RU003974"/>
    </source>
</evidence>
<dbReference type="Pfam" id="PF03078">
    <property type="entry name" value="ATHILA"/>
    <property type="match status" value="1"/>
</dbReference>
<keyword evidence="14" id="KW-0276">Fatty acid metabolism</keyword>
<evidence type="ECO:0000256" key="9">
    <source>
        <dbReference type="ARBA" id="ARBA00022918"/>
    </source>
</evidence>
<dbReference type="Gene3D" id="3.20.20.80">
    <property type="entry name" value="Glycosidases"/>
    <property type="match status" value="1"/>
</dbReference>
<comment type="similarity">
    <text evidence="2">Belongs to the glycosyl hydrolase 1 family.</text>
</comment>
<dbReference type="Pfam" id="PF00078">
    <property type="entry name" value="RVT_1"/>
    <property type="match status" value="1"/>
</dbReference>
<dbReference type="GO" id="GO:0031408">
    <property type="term" value="P:oxylipin biosynthetic process"/>
    <property type="evidence" value="ECO:0007669"/>
    <property type="project" value="UniProtKB-UniRule"/>
</dbReference>
<dbReference type="InterPro" id="IPR004312">
    <property type="entry name" value="ATHILA_Orf1_C"/>
</dbReference>
<feature type="compositionally biased region" description="Pro residues" evidence="15">
    <location>
        <begin position="1422"/>
        <end position="1436"/>
    </location>
</feature>
<evidence type="ECO:0000256" key="10">
    <source>
        <dbReference type="ARBA" id="ARBA00022964"/>
    </source>
</evidence>
<comment type="similarity">
    <text evidence="13">Belongs to the lipoxygenase family.</text>
</comment>
<dbReference type="SUPFAM" id="SSF56672">
    <property type="entry name" value="DNA/RNA polymerases"/>
    <property type="match status" value="1"/>
</dbReference>
<gene>
    <name evidence="18" type="ORF">OSB04_009961</name>
</gene>
<dbReference type="CDD" id="cd00303">
    <property type="entry name" value="retropepsin_like"/>
    <property type="match status" value="1"/>
</dbReference>
<organism evidence="18 19">
    <name type="scientific">Centaurea solstitialis</name>
    <name type="common">yellow star-thistle</name>
    <dbReference type="NCBI Taxonomy" id="347529"/>
    <lineage>
        <taxon>Eukaryota</taxon>
        <taxon>Viridiplantae</taxon>
        <taxon>Streptophyta</taxon>
        <taxon>Embryophyta</taxon>
        <taxon>Tracheophyta</taxon>
        <taxon>Spermatophyta</taxon>
        <taxon>Magnoliopsida</taxon>
        <taxon>eudicotyledons</taxon>
        <taxon>Gunneridae</taxon>
        <taxon>Pentapetalae</taxon>
        <taxon>asterids</taxon>
        <taxon>campanulids</taxon>
        <taxon>Asterales</taxon>
        <taxon>Asteraceae</taxon>
        <taxon>Carduoideae</taxon>
        <taxon>Cardueae</taxon>
        <taxon>Centaureinae</taxon>
        <taxon>Centaurea</taxon>
    </lineage>
</organism>
<evidence type="ECO:0000256" key="6">
    <source>
        <dbReference type="ARBA" id="ARBA00022723"/>
    </source>
</evidence>
<dbReference type="SUPFAM" id="SSF49723">
    <property type="entry name" value="Lipase/lipooxygenase domain (PLAT/LH2 domain)"/>
    <property type="match status" value="1"/>
</dbReference>
<dbReference type="SUPFAM" id="SSF53098">
    <property type="entry name" value="Ribonuclease H-like"/>
    <property type="match status" value="1"/>
</dbReference>
<feature type="region of interest" description="Disordered" evidence="15">
    <location>
        <begin position="1582"/>
        <end position="1616"/>
    </location>
</feature>
<dbReference type="GO" id="GO:0046872">
    <property type="term" value="F:metal ion binding"/>
    <property type="evidence" value="ECO:0007669"/>
    <property type="project" value="UniProtKB-UniRule"/>
</dbReference>
<dbReference type="GO" id="GO:0003676">
    <property type="term" value="F:nucleic acid binding"/>
    <property type="evidence" value="ECO:0007669"/>
    <property type="project" value="InterPro"/>
</dbReference>
<evidence type="ECO:0000256" key="12">
    <source>
        <dbReference type="ARBA" id="ARBA00023004"/>
    </source>
</evidence>
<evidence type="ECO:0000256" key="15">
    <source>
        <dbReference type="SAM" id="MobiDB-lite"/>
    </source>
</evidence>
<name>A0AA38WCD7_9ASTR</name>
<evidence type="ECO:0000256" key="2">
    <source>
        <dbReference type="ARBA" id="ARBA00010838"/>
    </source>
</evidence>
<dbReference type="PROSITE" id="PS00081">
    <property type="entry name" value="LIPOXYGENASE_2"/>
    <property type="match status" value="1"/>
</dbReference>
<evidence type="ECO:0000313" key="18">
    <source>
        <dbReference type="EMBL" id="KAJ9555347.1"/>
    </source>
</evidence>
<dbReference type="Gene3D" id="4.10.375.10">
    <property type="entry name" value="Lipoxygenase-1, Domain 2"/>
    <property type="match status" value="1"/>
</dbReference>
<dbReference type="InterPro" id="IPR041588">
    <property type="entry name" value="Integrase_H2C2"/>
</dbReference>
<feature type="domain" description="Integrase catalytic" evidence="16">
    <location>
        <begin position="2543"/>
        <end position="2710"/>
    </location>
</feature>
<dbReference type="Pfam" id="PF03732">
    <property type="entry name" value="Retrotrans_gag"/>
    <property type="match status" value="1"/>
</dbReference>
<dbReference type="PRINTS" id="PR00087">
    <property type="entry name" value="LIPOXYGENASE"/>
</dbReference>
<dbReference type="InterPro" id="IPR041373">
    <property type="entry name" value="RT_RNaseH"/>
</dbReference>
<dbReference type="InterPro" id="IPR001584">
    <property type="entry name" value="Integrase_cat-core"/>
</dbReference>
<feature type="region of interest" description="Disordered" evidence="15">
    <location>
        <begin position="1392"/>
        <end position="1484"/>
    </location>
</feature>
<comment type="pathway">
    <text evidence="14">Lipid metabolism; oxylipin biosynthesis.</text>
</comment>
<protein>
    <recommendedName>
        <fullName evidence="14">Lipoxygenase</fullName>
        <ecNumber evidence="14">1.13.11.-</ecNumber>
    </recommendedName>
</protein>
<keyword evidence="14" id="KW-0444">Lipid biosynthesis</keyword>
<dbReference type="Pfam" id="PF17917">
    <property type="entry name" value="RT_RNaseH"/>
    <property type="match status" value="1"/>
</dbReference>
<dbReference type="Gene3D" id="3.10.450.60">
    <property type="match status" value="1"/>
</dbReference>
<keyword evidence="9" id="KW-0695">RNA-directed DNA polymerase</keyword>
<dbReference type="GO" id="GO:0005975">
    <property type="term" value="P:carbohydrate metabolic process"/>
    <property type="evidence" value="ECO:0007669"/>
    <property type="project" value="InterPro"/>
</dbReference>
<keyword evidence="14" id="KW-0275">Fatty acid biosynthesis</keyword>
<dbReference type="InterPro" id="IPR000477">
    <property type="entry name" value="RT_dom"/>
</dbReference>
<dbReference type="InterPro" id="IPR005162">
    <property type="entry name" value="Retrotrans_gag_dom"/>
</dbReference>
<dbReference type="InterPro" id="IPR036397">
    <property type="entry name" value="RNaseH_sf"/>
</dbReference>
<dbReference type="CDD" id="cd09274">
    <property type="entry name" value="RNase_HI_RT_Ty3"/>
    <property type="match status" value="1"/>
</dbReference>
<dbReference type="Pfam" id="PF00305">
    <property type="entry name" value="Lipoxygenase"/>
    <property type="match status" value="1"/>
</dbReference>
<dbReference type="InterPro" id="IPR013819">
    <property type="entry name" value="LipOase_C"/>
</dbReference>
<evidence type="ECO:0000256" key="3">
    <source>
        <dbReference type="ARBA" id="ARBA00022679"/>
    </source>
</evidence>
<keyword evidence="4" id="KW-0548">Nucleotidyltransferase</keyword>